<reference evidence="2 3" key="1">
    <citation type="submission" date="2020-05" db="EMBL/GenBank/DDBJ databases">
        <title>Actinomadura verrucosospora NRRL-B18236 (PFL_A860) Genome sequencing and assembly.</title>
        <authorList>
            <person name="Samborskyy M."/>
        </authorList>
    </citation>
    <scope>NUCLEOTIDE SEQUENCE [LARGE SCALE GENOMIC DNA]</scope>
    <source>
        <strain evidence="2 3">NRRL:B18236</strain>
    </source>
</reference>
<organism evidence="2 3">
    <name type="scientific">Actinomadura verrucosospora</name>
    <dbReference type="NCBI Taxonomy" id="46165"/>
    <lineage>
        <taxon>Bacteria</taxon>
        <taxon>Bacillati</taxon>
        <taxon>Actinomycetota</taxon>
        <taxon>Actinomycetes</taxon>
        <taxon>Streptosporangiales</taxon>
        <taxon>Thermomonosporaceae</taxon>
        <taxon>Actinomadura</taxon>
    </lineage>
</organism>
<dbReference type="InterPro" id="IPR058799">
    <property type="entry name" value="CgnE_B"/>
</dbReference>
<keyword evidence="3" id="KW-1185">Reference proteome</keyword>
<gene>
    <name evidence="2" type="ORF">ACTIVE_8863</name>
</gene>
<evidence type="ECO:0000313" key="2">
    <source>
        <dbReference type="EMBL" id="QKG27210.1"/>
    </source>
</evidence>
<evidence type="ECO:0000313" key="3">
    <source>
        <dbReference type="Proteomes" id="UP000501240"/>
    </source>
</evidence>
<protein>
    <recommendedName>
        <fullName evidence="1">Crocagin biosynthetic protein CgnE/B domain-containing protein</fullName>
    </recommendedName>
</protein>
<dbReference type="EMBL" id="CP053892">
    <property type="protein sequence ID" value="QKG27210.1"/>
    <property type="molecule type" value="Genomic_DNA"/>
</dbReference>
<accession>A0A7D3W0A1</accession>
<dbReference type="Pfam" id="PF26231">
    <property type="entry name" value="CgnE_B"/>
    <property type="match status" value="1"/>
</dbReference>
<dbReference type="AlphaFoldDB" id="A0A7D3W0A1"/>
<proteinExistence type="predicted"/>
<evidence type="ECO:0000259" key="1">
    <source>
        <dbReference type="Pfam" id="PF26231"/>
    </source>
</evidence>
<dbReference type="Proteomes" id="UP000501240">
    <property type="component" value="Chromosome"/>
</dbReference>
<feature type="domain" description="Crocagin biosynthetic protein CgnE/B" evidence="1">
    <location>
        <begin position="35"/>
        <end position="331"/>
    </location>
</feature>
<sequence>MHLLSIIKGMSVTPEIGSQAEPGAAGHNLRQVFPDGEIFVVSDDAELNRYAAGLGMRALPLEDASGLPDDANVVLLLRARLVSRDLRRLFRRMRVLLVPIASFDPSLAVAEYTLRLVRATDYTAACEWNRYWARSISEQPGPLVFEGNGTDLTCSFADRLSADAWLDPHIGPGKWVSVASFCEFSITAPSSSDWRGAFDIDGTAVASGLLVARDARVRPEGDERIRRAARLREEIVARAPIELRLADGVLASVTAGGVDYTGAVIDVTNPGYAGHTLELGLGTNMNLLPLVDWELNSQLNEGAGTLHLGFGEGMTGAHMDFVVAECGHRFQEGGAGAPR</sequence>
<name>A0A7D3W0A1_ACTVE</name>